<proteinExistence type="inferred from homology"/>
<comment type="function">
    <text evidence="1 6">Removes the N-terminal methionine from nascent proteins. The N-terminal methionine is often cleaved when the second residue in the primary sequence is small and uncharged (Met-Ala-, Cys, Gly, Pro, Ser, Thr, or Val). Requires deformylation of the N(alpha)-formylated initiator methionine before it can be hydrolyzed.</text>
</comment>
<feature type="binding site" evidence="6">
    <location>
        <position position="207"/>
    </location>
    <ligand>
        <name>a divalent metal cation</name>
        <dbReference type="ChEBI" id="CHEBI:60240"/>
        <label>2</label>
        <note>catalytic</note>
    </ligand>
</feature>
<dbReference type="InterPro" id="IPR000994">
    <property type="entry name" value="Pept_M24"/>
</dbReference>
<keyword evidence="4 6" id="KW-0479">Metal-binding</keyword>
<dbReference type="HAMAP" id="MF_01974">
    <property type="entry name" value="MetAP_1"/>
    <property type="match status" value="1"/>
</dbReference>
<feature type="binding site" evidence="6">
    <location>
        <position position="111"/>
    </location>
    <ligand>
        <name>a divalent metal cation</name>
        <dbReference type="ChEBI" id="CHEBI:60240"/>
        <label>1</label>
    </ligand>
</feature>
<evidence type="ECO:0000256" key="5">
    <source>
        <dbReference type="ARBA" id="ARBA00022801"/>
    </source>
</evidence>
<dbReference type="SUPFAM" id="SSF55920">
    <property type="entry name" value="Creatinase/aminopeptidase"/>
    <property type="match status" value="1"/>
</dbReference>
<dbReference type="GO" id="GO:0006508">
    <property type="term" value="P:proteolysis"/>
    <property type="evidence" value="ECO:0007669"/>
    <property type="project" value="UniProtKB-KW"/>
</dbReference>
<evidence type="ECO:0000259" key="8">
    <source>
        <dbReference type="Pfam" id="PF00557"/>
    </source>
</evidence>
<dbReference type="PRINTS" id="PR00599">
    <property type="entry name" value="MAPEPTIDASE"/>
</dbReference>
<evidence type="ECO:0000256" key="2">
    <source>
        <dbReference type="ARBA" id="ARBA00022438"/>
    </source>
</evidence>
<feature type="binding site" evidence="6">
    <location>
        <position position="174"/>
    </location>
    <ligand>
        <name>a divalent metal cation</name>
        <dbReference type="ChEBI" id="CHEBI:60240"/>
        <label>2</label>
        <note>catalytic</note>
    </ligand>
</feature>
<comment type="caution">
    <text evidence="9">The sequence shown here is derived from an EMBL/GenBank/DDBJ whole genome shotgun (WGS) entry which is preliminary data.</text>
</comment>
<gene>
    <name evidence="6 9" type="primary">map</name>
    <name evidence="9" type="ORF">COU82_01045</name>
</gene>
<dbReference type="GO" id="GO:0046872">
    <property type="term" value="F:metal ion binding"/>
    <property type="evidence" value="ECO:0007669"/>
    <property type="project" value="UniProtKB-UniRule"/>
</dbReference>
<evidence type="ECO:0000256" key="1">
    <source>
        <dbReference type="ARBA" id="ARBA00002521"/>
    </source>
</evidence>
<feature type="binding site" evidence="6">
    <location>
        <position position="238"/>
    </location>
    <ligand>
        <name>a divalent metal cation</name>
        <dbReference type="ChEBI" id="CHEBI:60240"/>
        <label>1</label>
    </ligand>
</feature>
<dbReference type="Proteomes" id="UP000231648">
    <property type="component" value="Unassembled WGS sequence"/>
</dbReference>
<feature type="domain" description="Peptidase M24" evidence="8">
    <location>
        <begin position="13"/>
        <end position="244"/>
    </location>
</feature>
<dbReference type="EMBL" id="PFDX01000012">
    <property type="protein sequence ID" value="PJE57588.1"/>
    <property type="molecule type" value="Genomic_DNA"/>
</dbReference>
<keyword evidence="5 6" id="KW-0378">Hydrolase</keyword>
<dbReference type="GO" id="GO:0004239">
    <property type="term" value="F:initiator methionyl aminopeptidase activity"/>
    <property type="evidence" value="ECO:0007669"/>
    <property type="project" value="UniProtKB-UniRule"/>
</dbReference>
<comment type="similarity">
    <text evidence="6">Belongs to the peptidase M24A family. Methionine aminopeptidase type 1 subfamily.</text>
</comment>
<feature type="binding site" evidence="6">
    <location>
        <position position="111"/>
    </location>
    <ligand>
        <name>a divalent metal cation</name>
        <dbReference type="ChEBI" id="CHEBI:60240"/>
        <label>2</label>
        <note>catalytic</note>
    </ligand>
</feature>
<protein>
    <recommendedName>
        <fullName evidence="6 7">Methionine aminopeptidase</fullName>
        <shortName evidence="6">MAP</shortName>
        <shortName evidence="6">MetAP</shortName>
        <ecNumber evidence="6 7">3.4.11.18</ecNumber>
    </recommendedName>
    <alternativeName>
        <fullName evidence="6">Peptidase M</fullName>
    </alternativeName>
</protein>
<evidence type="ECO:0000313" key="10">
    <source>
        <dbReference type="Proteomes" id="UP000231648"/>
    </source>
</evidence>
<feature type="binding site" evidence="6">
    <location>
        <position position="181"/>
    </location>
    <ligand>
        <name>substrate</name>
    </ligand>
</feature>
<organism evidence="9 10">
    <name type="scientific">Candidatus Portnoybacteria bacterium CG10_big_fil_rev_8_21_14_0_10_38_18</name>
    <dbReference type="NCBI Taxonomy" id="1974813"/>
    <lineage>
        <taxon>Bacteria</taxon>
        <taxon>Candidatus Portnoyibacteriota</taxon>
    </lineage>
</organism>
<dbReference type="Gene3D" id="3.90.230.10">
    <property type="entry name" value="Creatinase/methionine aminopeptidase superfamily"/>
    <property type="match status" value="1"/>
</dbReference>
<feature type="binding site" evidence="6">
    <location>
        <position position="94"/>
    </location>
    <ligand>
        <name>a divalent metal cation</name>
        <dbReference type="ChEBI" id="CHEBI:60240"/>
        <label>1</label>
    </ligand>
</feature>
<dbReference type="GO" id="GO:0005829">
    <property type="term" value="C:cytosol"/>
    <property type="evidence" value="ECO:0007669"/>
    <property type="project" value="TreeGrafter"/>
</dbReference>
<evidence type="ECO:0000256" key="4">
    <source>
        <dbReference type="ARBA" id="ARBA00022723"/>
    </source>
</evidence>
<keyword evidence="3 6" id="KW-0645">Protease</keyword>
<comment type="cofactor">
    <cofactor evidence="6">
        <name>Co(2+)</name>
        <dbReference type="ChEBI" id="CHEBI:48828"/>
    </cofactor>
    <cofactor evidence="6">
        <name>Zn(2+)</name>
        <dbReference type="ChEBI" id="CHEBI:29105"/>
    </cofactor>
    <cofactor evidence="6">
        <name>Mn(2+)</name>
        <dbReference type="ChEBI" id="CHEBI:29035"/>
    </cofactor>
    <cofactor evidence="6">
        <name>Fe(2+)</name>
        <dbReference type="ChEBI" id="CHEBI:29033"/>
    </cofactor>
    <text evidence="6">Binds 2 divalent metal cations per subunit. Has a high-affinity and a low affinity metal-binding site. The true nature of the physiological cofactor is under debate. The enzyme is active with cobalt, zinc, manganese or divalent iron ions. Most likely, methionine aminopeptidases function as mononuclear Fe(2+)-metalloproteases under physiological conditions, and the catalytically relevant metal-binding site has been assigned to the histidine-containing high-affinity site.</text>
</comment>
<feature type="binding site" evidence="6">
    <location>
        <position position="238"/>
    </location>
    <ligand>
        <name>a divalent metal cation</name>
        <dbReference type="ChEBI" id="CHEBI:60240"/>
        <label>2</label>
        <note>catalytic</note>
    </ligand>
</feature>
<dbReference type="EC" id="3.4.11.18" evidence="6 7"/>
<dbReference type="Pfam" id="PF00557">
    <property type="entry name" value="Peptidase_M24"/>
    <property type="match status" value="1"/>
</dbReference>
<reference evidence="10" key="1">
    <citation type="submission" date="2017-09" db="EMBL/GenBank/DDBJ databases">
        <title>Depth-based differentiation of microbial function through sediment-hosted aquifers and enrichment of novel symbionts in the deep terrestrial subsurface.</title>
        <authorList>
            <person name="Probst A.J."/>
            <person name="Ladd B."/>
            <person name="Jarett J.K."/>
            <person name="Geller-Mcgrath D.E."/>
            <person name="Sieber C.M.K."/>
            <person name="Emerson J.B."/>
            <person name="Anantharaman K."/>
            <person name="Thomas B.C."/>
            <person name="Malmstrom R."/>
            <person name="Stieglmeier M."/>
            <person name="Klingl A."/>
            <person name="Woyke T."/>
            <person name="Ryan C.M."/>
            <person name="Banfield J.F."/>
        </authorList>
    </citation>
    <scope>NUCLEOTIDE SEQUENCE [LARGE SCALE GENOMIC DNA]</scope>
</reference>
<dbReference type="GO" id="GO:0070006">
    <property type="term" value="F:metalloaminopeptidase activity"/>
    <property type="evidence" value="ECO:0007669"/>
    <property type="project" value="UniProtKB-UniRule"/>
</dbReference>
<name>A0A2M8KCE3_9BACT</name>
<evidence type="ECO:0000256" key="3">
    <source>
        <dbReference type="ARBA" id="ARBA00022670"/>
    </source>
</evidence>
<keyword evidence="2 6" id="KW-0031">Aminopeptidase</keyword>
<comment type="catalytic activity">
    <reaction evidence="6 7">
        <text>Release of N-terminal amino acids, preferentially methionine, from peptides and arylamides.</text>
        <dbReference type="EC" id="3.4.11.18"/>
    </reaction>
</comment>
<accession>A0A2M8KCE3</accession>
<evidence type="ECO:0000256" key="7">
    <source>
        <dbReference type="RuleBase" id="RU003653"/>
    </source>
</evidence>
<feature type="binding site" evidence="6">
    <location>
        <position position="77"/>
    </location>
    <ligand>
        <name>substrate</name>
    </ligand>
</feature>
<dbReference type="NCBIfam" id="TIGR00500">
    <property type="entry name" value="met_pdase_I"/>
    <property type="match status" value="1"/>
</dbReference>
<evidence type="ECO:0000313" key="9">
    <source>
        <dbReference type="EMBL" id="PJE57588.1"/>
    </source>
</evidence>
<dbReference type="InterPro" id="IPR001714">
    <property type="entry name" value="Pept_M24_MAP"/>
</dbReference>
<dbReference type="PANTHER" id="PTHR43330">
    <property type="entry name" value="METHIONINE AMINOPEPTIDASE"/>
    <property type="match status" value="1"/>
</dbReference>
<dbReference type="InterPro" id="IPR002467">
    <property type="entry name" value="Pept_M24A_MAP1"/>
</dbReference>
<evidence type="ECO:0000256" key="6">
    <source>
        <dbReference type="HAMAP-Rule" id="MF_01974"/>
    </source>
</evidence>
<dbReference type="InterPro" id="IPR036005">
    <property type="entry name" value="Creatinase/aminopeptidase-like"/>
</dbReference>
<comment type="subunit">
    <text evidence="6">Monomer.</text>
</comment>
<dbReference type="AlphaFoldDB" id="A0A2M8KCE3"/>
<dbReference type="PANTHER" id="PTHR43330:SF27">
    <property type="entry name" value="METHIONINE AMINOPEPTIDASE"/>
    <property type="match status" value="1"/>
</dbReference>
<sequence>MINIYTEKEIKVMAEGGKILAKIMKEIVKEIKPGITTKYLDKVAQDLILKYGAEPSFKGFNNYPAVLCTSINEEIVHAVPSERVLKNGDILSLDLGIRFPANKASKGYCTDLAITVPLGKINKRVQKLISVTQKALEIGIKQAKAGNHLEDIGWAVQNYVERNGFNVIRDLVGHGVGKEVHEEPQILNYGTEGTGPELVEGMVLALEPMISMGNYEIEKCDDGFGYCTKDKSLTAHFEHTIAITGKRPKILTKI</sequence>
<dbReference type="CDD" id="cd01086">
    <property type="entry name" value="MetAP1"/>
    <property type="match status" value="1"/>
</dbReference>